<proteinExistence type="predicted"/>
<accession>A0A0D6M6A6</accession>
<reference evidence="2 3" key="1">
    <citation type="submission" date="2013-05" db="EMBL/GenBank/DDBJ databases">
        <title>Draft genome of the parasitic nematode Anyclostoma ceylanicum.</title>
        <authorList>
            <person name="Mitreva M."/>
        </authorList>
    </citation>
    <scope>NUCLEOTIDE SEQUENCE [LARGE SCALE GENOMIC DNA]</scope>
</reference>
<dbReference type="AlphaFoldDB" id="A0A0D6M6A6"/>
<feature type="region of interest" description="Disordered" evidence="1">
    <location>
        <begin position="1"/>
        <end position="61"/>
    </location>
</feature>
<keyword evidence="3" id="KW-1185">Reference proteome</keyword>
<organism evidence="2 3">
    <name type="scientific">Ancylostoma ceylanicum</name>
    <dbReference type="NCBI Taxonomy" id="53326"/>
    <lineage>
        <taxon>Eukaryota</taxon>
        <taxon>Metazoa</taxon>
        <taxon>Ecdysozoa</taxon>
        <taxon>Nematoda</taxon>
        <taxon>Chromadorea</taxon>
        <taxon>Rhabditida</taxon>
        <taxon>Rhabditina</taxon>
        <taxon>Rhabditomorpha</taxon>
        <taxon>Strongyloidea</taxon>
        <taxon>Ancylostomatidae</taxon>
        <taxon>Ancylostomatinae</taxon>
        <taxon>Ancylostoma</taxon>
    </lineage>
</organism>
<gene>
    <name evidence="2" type="ORF">ANCCEY_05516</name>
</gene>
<dbReference type="Proteomes" id="UP000054495">
    <property type="component" value="Unassembled WGS sequence"/>
</dbReference>
<protein>
    <submittedName>
        <fullName evidence="2">Uncharacterized protein</fullName>
    </submittedName>
</protein>
<sequence>MAPQPSSTDSVSVTTAAEEDVSVQSETAEDAVNSSVELTSPTPPNQAVTNSDVVSRPESADSSVLSEYVLGIKSMETVAPPQLVDASKRPIRGADHVALPGSNAPLQEFEHKETKH</sequence>
<evidence type="ECO:0000256" key="1">
    <source>
        <dbReference type="SAM" id="MobiDB-lite"/>
    </source>
</evidence>
<evidence type="ECO:0000313" key="2">
    <source>
        <dbReference type="EMBL" id="EPB75407.1"/>
    </source>
</evidence>
<feature type="region of interest" description="Disordered" evidence="1">
    <location>
        <begin position="94"/>
        <end position="116"/>
    </location>
</feature>
<feature type="compositionally biased region" description="Low complexity" evidence="1">
    <location>
        <begin position="1"/>
        <end position="15"/>
    </location>
</feature>
<evidence type="ECO:0000313" key="3">
    <source>
        <dbReference type="Proteomes" id="UP000054495"/>
    </source>
</evidence>
<name>A0A0D6M6A6_9BILA</name>
<feature type="compositionally biased region" description="Polar residues" evidence="1">
    <location>
        <begin position="22"/>
        <end position="53"/>
    </location>
</feature>
<dbReference type="EMBL" id="KE124903">
    <property type="protein sequence ID" value="EPB75407.1"/>
    <property type="molecule type" value="Genomic_DNA"/>
</dbReference>